<dbReference type="InterPro" id="IPR004113">
    <property type="entry name" value="FAD-bd_oxidored_4_C"/>
</dbReference>
<comment type="cofactor">
    <cofactor evidence="1">
        <name>FAD</name>
        <dbReference type="ChEBI" id="CHEBI:57692"/>
    </cofactor>
</comment>
<keyword evidence="3" id="KW-0285">Flavoprotein</keyword>
<dbReference type="FunFam" id="1.10.45.10:FF:000001">
    <property type="entry name" value="D-lactate dehydrogenase mitochondrial"/>
    <property type="match status" value="1"/>
</dbReference>
<gene>
    <name evidence="6" type="ORF">J5Y10_13295</name>
</gene>
<dbReference type="InterPro" id="IPR016166">
    <property type="entry name" value="FAD-bd_PCMH"/>
</dbReference>
<reference evidence="6" key="1">
    <citation type="submission" date="2021-03" db="EMBL/GenBank/DDBJ databases">
        <authorList>
            <person name="So Y."/>
        </authorList>
    </citation>
    <scope>NUCLEOTIDE SEQUENCE</scope>
    <source>
        <strain evidence="6">SG15</strain>
    </source>
</reference>
<dbReference type="InterPro" id="IPR051264">
    <property type="entry name" value="FAD-oxidored/transferase_4"/>
</dbReference>
<dbReference type="Gene3D" id="3.30.70.2190">
    <property type="match status" value="1"/>
</dbReference>
<dbReference type="PROSITE" id="PS51387">
    <property type="entry name" value="FAD_PCMH"/>
    <property type="match status" value="1"/>
</dbReference>
<dbReference type="Gene3D" id="3.30.465.10">
    <property type="match status" value="1"/>
</dbReference>
<organism evidence="6 7">
    <name type="scientific">Roseomonas indoligenes</name>
    <dbReference type="NCBI Taxonomy" id="2820811"/>
    <lineage>
        <taxon>Bacteria</taxon>
        <taxon>Pseudomonadati</taxon>
        <taxon>Pseudomonadota</taxon>
        <taxon>Alphaproteobacteria</taxon>
        <taxon>Acetobacterales</taxon>
        <taxon>Roseomonadaceae</taxon>
        <taxon>Roseomonas</taxon>
    </lineage>
</organism>
<dbReference type="InterPro" id="IPR016171">
    <property type="entry name" value="Vanillyl_alc_oxidase_C-sub2"/>
</dbReference>
<dbReference type="Proteomes" id="UP000677537">
    <property type="component" value="Unassembled WGS sequence"/>
</dbReference>
<dbReference type="PANTHER" id="PTHR43716:SF2">
    <property type="entry name" value="BLL6224 PROTEIN"/>
    <property type="match status" value="1"/>
</dbReference>
<sequence length="477" mass="50969">MNEIRPPARALPADLADRLRAALPEGTVLTEATDREAYLLEERSLYRGQAPIVLRPRSTGEVAAAVRVCAEAGAPIVPQGGNTGLVGGTVTAAHEVLLSLGRMNGIEEVDPLNFTMTVGAGCILADIQQAAERAGRLFPLSLGAQGSAQIGGNLASNAGGINVLRYGNARDLVLGLEVVLADGRVWNGLRALHKDNTGYALKHLFVGSEGTLGIITRAVLKLFPRLTDRVVAFCALRDPADALTLLSLARDRAGEAVTAFELMSELTVEIVQRHAGGQDPMRERHPWYALIELAGSGHDGTLRPVLEGILEEAFERGTLADAVLAESSAQYAALWRLREGIPEAQKKEGGSIKHDVSVPVSRIPAFLRRAGEAAAEALPGVRVCAFGHLGDGNIHYNLTQPMGMEKAAFLAQWERMNAIVHDIVVELGGSISAEHGIGLLKAGELRRYKDPVEMDLMHRLRDALDPGRLLNPGKMLG</sequence>
<name>A0A940N0C3_9PROT</name>
<dbReference type="InterPro" id="IPR036318">
    <property type="entry name" value="FAD-bd_PCMH-like_sf"/>
</dbReference>
<dbReference type="InterPro" id="IPR006094">
    <property type="entry name" value="Oxid_FAD_bind_N"/>
</dbReference>
<evidence type="ECO:0000313" key="6">
    <source>
        <dbReference type="EMBL" id="MBP0493756.1"/>
    </source>
</evidence>
<keyword evidence="7" id="KW-1185">Reference proteome</keyword>
<dbReference type="Pfam" id="PF01565">
    <property type="entry name" value="FAD_binding_4"/>
    <property type="match status" value="1"/>
</dbReference>
<dbReference type="GO" id="GO:0022904">
    <property type="term" value="P:respiratory electron transport chain"/>
    <property type="evidence" value="ECO:0007669"/>
    <property type="project" value="TreeGrafter"/>
</dbReference>
<evidence type="ECO:0000256" key="2">
    <source>
        <dbReference type="ARBA" id="ARBA00008000"/>
    </source>
</evidence>
<comment type="caution">
    <text evidence="6">The sequence shown here is derived from an EMBL/GenBank/DDBJ whole genome shotgun (WGS) entry which is preliminary data.</text>
</comment>
<dbReference type="EMBL" id="JAGIZA010000007">
    <property type="protein sequence ID" value="MBP0493756.1"/>
    <property type="molecule type" value="Genomic_DNA"/>
</dbReference>
<dbReference type="Pfam" id="PF02913">
    <property type="entry name" value="FAD-oxidase_C"/>
    <property type="match status" value="1"/>
</dbReference>
<dbReference type="InterPro" id="IPR016164">
    <property type="entry name" value="FAD-linked_Oxase-like_C"/>
</dbReference>
<evidence type="ECO:0000313" key="7">
    <source>
        <dbReference type="Proteomes" id="UP000677537"/>
    </source>
</evidence>
<evidence type="ECO:0000259" key="5">
    <source>
        <dbReference type="PROSITE" id="PS51387"/>
    </source>
</evidence>
<dbReference type="AlphaFoldDB" id="A0A940N0C3"/>
<dbReference type="SUPFAM" id="SSF56176">
    <property type="entry name" value="FAD-binding/transporter-associated domain-like"/>
    <property type="match status" value="1"/>
</dbReference>
<dbReference type="InterPro" id="IPR016167">
    <property type="entry name" value="FAD-bd_PCMH_sub1"/>
</dbReference>
<evidence type="ECO:0000256" key="3">
    <source>
        <dbReference type="ARBA" id="ARBA00022630"/>
    </source>
</evidence>
<dbReference type="GO" id="GO:0071949">
    <property type="term" value="F:FAD binding"/>
    <property type="evidence" value="ECO:0007669"/>
    <property type="project" value="InterPro"/>
</dbReference>
<proteinExistence type="inferred from homology"/>
<dbReference type="SUPFAM" id="SSF55103">
    <property type="entry name" value="FAD-linked oxidases, C-terminal domain"/>
    <property type="match status" value="1"/>
</dbReference>
<dbReference type="Gene3D" id="3.30.43.10">
    <property type="entry name" value="Uridine Diphospho-n-acetylenolpyruvylglucosamine Reductase, domain 2"/>
    <property type="match status" value="1"/>
</dbReference>
<dbReference type="InterPro" id="IPR016169">
    <property type="entry name" value="FAD-bd_PCMH_sub2"/>
</dbReference>
<evidence type="ECO:0000256" key="1">
    <source>
        <dbReference type="ARBA" id="ARBA00001974"/>
    </source>
</evidence>
<evidence type="ECO:0000256" key="4">
    <source>
        <dbReference type="ARBA" id="ARBA00022827"/>
    </source>
</evidence>
<dbReference type="Gene3D" id="3.30.70.2740">
    <property type="match status" value="1"/>
</dbReference>
<feature type="domain" description="FAD-binding PCMH-type" evidence="5">
    <location>
        <begin position="46"/>
        <end position="225"/>
    </location>
</feature>
<dbReference type="PANTHER" id="PTHR43716">
    <property type="entry name" value="D-2-HYDROXYGLUTARATE DEHYDROGENASE, MITOCHONDRIAL"/>
    <property type="match status" value="1"/>
</dbReference>
<dbReference type="Gene3D" id="1.10.45.10">
    <property type="entry name" value="Vanillyl-alcohol Oxidase, Chain A, domain 4"/>
    <property type="match status" value="1"/>
</dbReference>
<protein>
    <submittedName>
        <fullName evidence="6">FAD-binding oxidoreductase</fullName>
    </submittedName>
</protein>
<dbReference type="RefSeq" id="WP_209374286.1">
    <property type="nucleotide sequence ID" value="NZ_JAGIZA010000007.1"/>
</dbReference>
<keyword evidence="4" id="KW-0274">FAD</keyword>
<accession>A0A940N0C3</accession>
<dbReference type="GO" id="GO:0003824">
    <property type="term" value="F:catalytic activity"/>
    <property type="evidence" value="ECO:0007669"/>
    <property type="project" value="InterPro"/>
</dbReference>
<comment type="similarity">
    <text evidence="2">Belongs to the FAD-binding oxidoreductase/transferase type 4 family.</text>
</comment>